<dbReference type="InterPro" id="IPR036866">
    <property type="entry name" value="RibonucZ/Hydroxyglut_hydro"/>
</dbReference>
<dbReference type="Pfam" id="PF00753">
    <property type="entry name" value="Lactamase_B"/>
    <property type="match status" value="1"/>
</dbReference>
<dbReference type="InterPro" id="IPR001279">
    <property type="entry name" value="Metallo-B-lactamas"/>
</dbReference>
<comment type="caution">
    <text evidence="2">The sequence shown here is derived from an EMBL/GenBank/DDBJ whole genome shotgun (WGS) entry which is preliminary data.</text>
</comment>
<evidence type="ECO:0000259" key="1">
    <source>
        <dbReference type="SMART" id="SM00849"/>
    </source>
</evidence>
<accession>A0A5M3WI54</accession>
<dbReference type="SMART" id="SM00849">
    <property type="entry name" value="Lactamase_B"/>
    <property type="match status" value="1"/>
</dbReference>
<name>A0A5M3WI54_9ACTN</name>
<keyword evidence="2" id="KW-0378">Hydrolase</keyword>
<dbReference type="CDD" id="cd16282">
    <property type="entry name" value="metallo-hydrolase-like_MBL-fold"/>
    <property type="match status" value="1"/>
</dbReference>
<dbReference type="SUPFAM" id="SSF56281">
    <property type="entry name" value="Metallo-hydrolase/oxidoreductase"/>
    <property type="match status" value="1"/>
</dbReference>
<gene>
    <name evidence="2" type="ORF">Amac_019820</name>
</gene>
<dbReference type="AlphaFoldDB" id="A0A5M3WI54"/>
<dbReference type="InterPro" id="IPR050855">
    <property type="entry name" value="NDM-1-like"/>
</dbReference>
<protein>
    <submittedName>
        <fullName evidence="2">MBL fold metallo-hydrolase</fullName>
    </submittedName>
</protein>
<reference evidence="2 3" key="1">
    <citation type="submission" date="2019-10" db="EMBL/GenBank/DDBJ databases">
        <title>Whole genome shotgun sequence of Acrocarpospora macrocephala NBRC 16266.</title>
        <authorList>
            <person name="Ichikawa N."/>
            <person name="Kimura A."/>
            <person name="Kitahashi Y."/>
            <person name="Komaki H."/>
            <person name="Oguchi A."/>
        </authorList>
    </citation>
    <scope>NUCLEOTIDE SEQUENCE [LARGE SCALE GENOMIC DNA]</scope>
    <source>
        <strain evidence="2 3">NBRC 16266</strain>
    </source>
</reference>
<dbReference type="RefSeq" id="WP_155353997.1">
    <property type="nucleotide sequence ID" value="NZ_BAAAHL010000038.1"/>
</dbReference>
<organism evidence="2 3">
    <name type="scientific">Acrocarpospora macrocephala</name>
    <dbReference type="NCBI Taxonomy" id="150177"/>
    <lineage>
        <taxon>Bacteria</taxon>
        <taxon>Bacillati</taxon>
        <taxon>Actinomycetota</taxon>
        <taxon>Actinomycetes</taxon>
        <taxon>Streptosporangiales</taxon>
        <taxon>Streptosporangiaceae</taxon>
        <taxon>Acrocarpospora</taxon>
    </lineage>
</organism>
<dbReference type="PANTHER" id="PTHR42951">
    <property type="entry name" value="METALLO-BETA-LACTAMASE DOMAIN-CONTAINING"/>
    <property type="match status" value="1"/>
</dbReference>
<evidence type="ECO:0000313" key="3">
    <source>
        <dbReference type="Proteomes" id="UP000331127"/>
    </source>
</evidence>
<dbReference type="GO" id="GO:0016787">
    <property type="term" value="F:hydrolase activity"/>
    <property type="evidence" value="ECO:0007669"/>
    <property type="project" value="UniProtKB-KW"/>
</dbReference>
<dbReference type="OrthoDB" id="2273115at2"/>
<dbReference type="PANTHER" id="PTHR42951:SF4">
    <property type="entry name" value="ACYL-COENZYME A THIOESTERASE MBLAC2"/>
    <property type="match status" value="1"/>
</dbReference>
<keyword evidence="3" id="KW-1185">Reference proteome</keyword>
<feature type="domain" description="Metallo-beta-lactamase" evidence="1">
    <location>
        <begin position="31"/>
        <end position="214"/>
    </location>
</feature>
<proteinExistence type="predicted"/>
<dbReference type="EMBL" id="BLAE01000010">
    <property type="protein sequence ID" value="GES08386.1"/>
    <property type="molecule type" value="Genomic_DNA"/>
</dbReference>
<dbReference type="Proteomes" id="UP000331127">
    <property type="component" value="Unassembled WGS sequence"/>
</dbReference>
<evidence type="ECO:0000313" key="2">
    <source>
        <dbReference type="EMBL" id="GES08386.1"/>
    </source>
</evidence>
<dbReference type="Gene3D" id="3.60.15.10">
    <property type="entry name" value="Ribonuclease Z/Hydroxyacylglutathione hydrolase-like"/>
    <property type="match status" value="1"/>
</dbReference>
<sequence>MTHIVDIAPSRTEQVAPGVYAFVQPDGGWFLNNSGIIVGADTVTVIDSAATASRTQDLRAAVAETTSLPIATLVNTHWHTDHTNGNYQFRGATIVAHERTRAMMLEHAPTIPDPNGPFPDVDWGPLEPAPPFLTYAQGLALWAGETRCDISWVGTPAHTVDDSIVWIEEHSVLFAGDLAFNGSAPLMSAGSVAGAIKVLTELSQLGAERVVPGHGDVCGSEIFLLEIDYLKFVQDVAAVGHRLGRTPLETARDAADNPFAGLLDSERLVANLHRAYAELDGAAPGDPIDLVATRRDMIAFNGGPLRCMA</sequence>